<reference evidence="7 8" key="1">
    <citation type="journal article" date="2017" name="Curr. Biol.">
        <title>Genome architecture and evolution of a unichromosomal asexual nematode.</title>
        <authorList>
            <person name="Fradin H."/>
            <person name="Zegar C."/>
            <person name="Gutwein M."/>
            <person name="Lucas J."/>
            <person name="Kovtun M."/>
            <person name="Corcoran D."/>
            <person name="Baugh L.R."/>
            <person name="Kiontke K."/>
            <person name="Gunsalus K."/>
            <person name="Fitch D.H."/>
            <person name="Piano F."/>
        </authorList>
    </citation>
    <scope>NUCLEOTIDE SEQUENCE [LARGE SCALE GENOMIC DNA]</scope>
    <source>
        <strain evidence="7">PF1309</strain>
    </source>
</reference>
<dbReference type="PANTHER" id="PTHR31334">
    <property type="entry name" value="SMITH-MAGENIS SYNDROME REGION GENE 8 PROTEIN"/>
    <property type="match status" value="1"/>
</dbReference>
<comment type="similarity">
    <text evidence="5">Belongs to the SMCR8 family.</text>
</comment>
<dbReference type="AlphaFoldDB" id="A0A2A2J2S6"/>
<feature type="domain" description="UDENN FLCN/SMCR8-type" evidence="6">
    <location>
        <begin position="19"/>
        <end position="501"/>
    </location>
</feature>
<gene>
    <name evidence="7" type="ORF">WR25_13370</name>
</gene>
<dbReference type="EMBL" id="LIAE01010741">
    <property type="protein sequence ID" value="PAV55915.1"/>
    <property type="molecule type" value="Genomic_DNA"/>
</dbReference>
<dbReference type="OrthoDB" id="2289278at2759"/>
<evidence type="ECO:0000256" key="4">
    <source>
        <dbReference type="ARBA" id="ARBA00023006"/>
    </source>
</evidence>
<accession>A0A2A2J2S6</accession>
<evidence type="ECO:0000256" key="2">
    <source>
        <dbReference type="ARBA" id="ARBA00022490"/>
    </source>
</evidence>
<comment type="caution">
    <text evidence="7">The sequence shown here is derived from an EMBL/GenBank/DDBJ whole genome shotgun (WGS) entry which is preliminary data.</text>
</comment>
<keyword evidence="2" id="KW-0963">Cytoplasm</keyword>
<protein>
    <recommendedName>
        <fullName evidence="6">UDENN FLCN/SMCR8-type domain-containing protein</fullName>
    </recommendedName>
</protein>
<comment type="subcellular location">
    <subcellularLocation>
        <location evidence="1">Cytoplasm</location>
    </subcellularLocation>
</comment>
<evidence type="ECO:0000256" key="3">
    <source>
        <dbReference type="ARBA" id="ARBA00022658"/>
    </source>
</evidence>
<dbReference type="GO" id="GO:0006914">
    <property type="term" value="P:autophagy"/>
    <property type="evidence" value="ECO:0007669"/>
    <property type="project" value="UniProtKB-KW"/>
</dbReference>
<dbReference type="GO" id="GO:0005085">
    <property type="term" value="F:guanyl-nucleotide exchange factor activity"/>
    <property type="evidence" value="ECO:0007669"/>
    <property type="project" value="UniProtKB-KW"/>
</dbReference>
<evidence type="ECO:0000259" key="6">
    <source>
        <dbReference type="PROSITE" id="PS51834"/>
    </source>
</evidence>
<evidence type="ECO:0000313" key="8">
    <source>
        <dbReference type="Proteomes" id="UP000218231"/>
    </source>
</evidence>
<dbReference type="Pfam" id="PF11704">
    <property type="entry name" value="Folliculin"/>
    <property type="match status" value="1"/>
</dbReference>
<dbReference type="GO" id="GO:0005737">
    <property type="term" value="C:cytoplasm"/>
    <property type="evidence" value="ECO:0007669"/>
    <property type="project" value="UniProtKB-SubCell"/>
</dbReference>
<evidence type="ECO:0000256" key="5">
    <source>
        <dbReference type="ARBA" id="ARBA00038137"/>
    </source>
</evidence>
<dbReference type="InterPro" id="IPR037520">
    <property type="entry name" value="Folliculin/SMCR8_longin"/>
</dbReference>
<organism evidence="7 8">
    <name type="scientific">Diploscapter pachys</name>
    <dbReference type="NCBI Taxonomy" id="2018661"/>
    <lineage>
        <taxon>Eukaryota</taxon>
        <taxon>Metazoa</taxon>
        <taxon>Ecdysozoa</taxon>
        <taxon>Nematoda</taxon>
        <taxon>Chromadorea</taxon>
        <taxon>Rhabditida</taxon>
        <taxon>Rhabditina</taxon>
        <taxon>Rhabditomorpha</taxon>
        <taxon>Rhabditoidea</taxon>
        <taxon>Rhabditidae</taxon>
        <taxon>Diploscapter</taxon>
    </lineage>
</organism>
<evidence type="ECO:0000256" key="1">
    <source>
        <dbReference type="ARBA" id="ARBA00004496"/>
    </source>
</evidence>
<dbReference type="STRING" id="2018661.A0A2A2J2S6"/>
<dbReference type="GO" id="GO:0005096">
    <property type="term" value="F:GTPase activator activity"/>
    <property type="evidence" value="ECO:0007669"/>
    <property type="project" value="InterPro"/>
</dbReference>
<dbReference type="Proteomes" id="UP000218231">
    <property type="component" value="Unassembled WGS sequence"/>
</dbReference>
<dbReference type="PANTHER" id="PTHR31334:SF1">
    <property type="entry name" value="GUANINE NUCLEOTIDE EXCHANGE PROTEIN SMCR8"/>
    <property type="match status" value="1"/>
</dbReference>
<dbReference type="GO" id="GO:0032045">
    <property type="term" value="C:guanyl-nucleotide exchange factor complex"/>
    <property type="evidence" value="ECO:0007669"/>
    <property type="project" value="TreeGrafter"/>
</dbReference>
<dbReference type="PROSITE" id="PS51834">
    <property type="entry name" value="DENN_FLCN_SMCR8"/>
    <property type="match status" value="1"/>
</dbReference>
<evidence type="ECO:0000313" key="7">
    <source>
        <dbReference type="EMBL" id="PAV55915.1"/>
    </source>
</evidence>
<name>A0A2A2J2S6_9BILA</name>
<proteinExistence type="inferred from homology"/>
<sequence length="516" mass="58562">MSTRSDEFSIRGRRFIDPFNRFGCNISPVVVVVEFCQIIGPKPLKVFYTDEEDARRLDMDSLSVWLMSCETTSGTVMMIYNQQTAIHALSYYFVMHDIRARAFQRQFCVAYLSSTKLTGEILKKFSLAVRKAATPVIVCNRRLFLRQLTDMLKIADGVVNDTLHDYYTLDAEALKFSTTRKVQNIAEEARRLRPRMEVVKNLLDKSENDTTDCHGHSVEDLSAGERMLLQLNAQQPLCQFEDLAPCTSAGFLQSMDFILSHVSEKDRRRGVLYSCGTPILRFPKYSSPIKEHACSLVTETAKNEETLKTITQHLDNLLYPVLAGEDMKVCGSEQRKDTVIDMVDKLNFLRPKSHSNHSFKHWDSEVRDEKGHKGIYGKLASRSQSRSLIPTSPSGIALQSSSSTSESPTIIFDLNESRLLTCPYSGVLLSSLKTKRRFPSDDCLIQFIAAQISGIGNLLYLSRFVNPLGIRNENLSPDDIDILVNLLYEIDIVKYEPLKTAYDKKRVKTPMKAIQF</sequence>
<keyword evidence="4" id="KW-0072">Autophagy</keyword>
<dbReference type="InterPro" id="IPR037521">
    <property type="entry name" value="FLCN/SMCR8_DENN"/>
</dbReference>
<keyword evidence="3" id="KW-0344">Guanine-nucleotide releasing factor</keyword>
<keyword evidence="8" id="KW-1185">Reference proteome</keyword>